<sequence>MTLATLDLSLFTRGDQTQSEAFCKSFIEALKSQGFVKLINHDADEFFDLSEECKLKCEHPQRPNPHRGWSKLGKEKLAGITGFQKNVTNPPQVNDLKETFDQGNAKDDMFDNIWPDEQDIPGFRTFMEAFFEQCHLMHMQLLAATETGLALRTGRLVSLCNRNETELRLTRYPRVDIDRLRDGKTTRIAEHTDFGTFTLLFQDSTGGLEVEDQRRLGTFLPVTAEKEGKMEMIVNVGDTVQRWTNDELCSVNHRVTLPTALKDVKCGSSVVPARTSVAFFGKANRHASLRCFPEFSQHKAARFDEDVTAHEYNQRMVEKTY</sequence>
<dbReference type="RefSeq" id="XP_020130124.1">
    <property type="nucleotide sequence ID" value="XM_020273512.1"/>
</dbReference>
<accession>A0A1J9QZP8</accession>
<protein>
    <submittedName>
        <fullName evidence="4">Clavaminate synthase-like protein</fullName>
    </submittedName>
</protein>
<dbReference type="InterPro" id="IPR044861">
    <property type="entry name" value="IPNS-like_FE2OG_OXY"/>
</dbReference>
<dbReference type="Pfam" id="PF03171">
    <property type="entry name" value="2OG-FeII_Oxy"/>
    <property type="match status" value="1"/>
</dbReference>
<dbReference type="GO" id="GO:0044283">
    <property type="term" value="P:small molecule biosynthetic process"/>
    <property type="evidence" value="ECO:0007669"/>
    <property type="project" value="UniProtKB-ARBA"/>
</dbReference>
<keyword evidence="2" id="KW-0560">Oxidoreductase</keyword>
<dbReference type="InterPro" id="IPR050231">
    <property type="entry name" value="Iron_ascorbate_oxido_reductase"/>
</dbReference>
<dbReference type="PANTHER" id="PTHR47990">
    <property type="entry name" value="2-OXOGLUTARATE (2OG) AND FE(II)-DEPENDENT OXYGENASE SUPERFAMILY PROTEIN-RELATED"/>
    <property type="match status" value="1"/>
</dbReference>
<evidence type="ECO:0000313" key="5">
    <source>
        <dbReference type="Proteomes" id="UP000183809"/>
    </source>
</evidence>
<organism evidence="4 5">
    <name type="scientific">Diplodia corticola</name>
    <dbReference type="NCBI Taxonomy" id="236234"/>
    <lineage>
        <taxon>Eukaryota</taxon>
        <taxon>Fungi</taxon>
        <taxon>Dikarya</taxon>
        <taxon>Ascomycota</taxon>
        <taxon>Pezizomycotina</taxon>
        <taxon>Dothideomycetes</taxon>
        <taxon>Dothideomycetes incertae sedis</taxon>
        <taxon>Botryosphaeriales</taxon>
        <taxon>Botryosphaeriaceae</taxon>
        <taxon>Diplodia</taxon>
    </lineage>
</organism>
<dbReference type="InterPro" id="IPR005123">
    <property type="entry name" value="Oxoglu/Fe-dep_dioxygenase_dom"/>
</dbReference>
<dbReference type="EMBL" id="MNUE01000027">
    <property type="protein sequence ID" value="OJD33864.1"/>
    <property type="molecule type" value="Genomic_DNA"/>
</dbReference>
<proteinExistence type="inferred from homology"/>
<evidence type="ECO:0000256" key="1">
    <source>
        <dbReference type="ARBA" id="ARBA00008056"/>
    </source>
</evidence>
<dbReference type="Pfam" id="PF14226">
    <property type="entry name" value="DIOX_N"/>
    <property type="match status" value="1"/>
</dbReference>
<dbReference type="Proteomes" id="UP000183809">
    <property type="component" value="Unassembled WGS sequence"/>
</dbReference>
<dbReference type="OrthoDB" id="288590at2759"/>
<name>A0A1J9QZP8_9PEZI</name>
<dbReference type="InterPro" id="IPR026992">
    <property type="entry name" value="DIOX_N"/>
</dbReference>
<dbReference type="AlphaFoldDB" id="A0A1J9QZP8"/>
<dbReference type="STRING" id="236234.A0A1J9QZP8"/>
<dbReference type="GeneID" id="31013773"/>
<keyword evidence="2" id="KW-0408">Iron</keyword>
<reference evidence="4 5" key="1">
    <citation type="submission" date="2016-10" db="EMBL/GenBank/DDBJ databases">
        <title>Proteomics and genomics reveal pathogen-plant mechanisms compatible with a hemibiotrophic lifestyle of Diplodia corticola.</title>
        <authorList>
            <person name="Fernandes I."/>
            <person name="De Jonge R."/>
            <person name="Van De Peer Y."/>
            <person name="Devreese B."/>
            <person name="Alves A."/>
            <person name="Esteves A.C."/>
        </authorList>
    </citation>
    <scope>NUCLEOTIDE SEQUENCE [LARGE SCALE GENOMIC DNA]</scope>
    <source>
        <strain evidence="4 5">CBS 112549</strain>
    </source>
</reference>
<keyword evidence="2" id="KW-0479">Metal-binding</keyword>
<dbReference type="PROSITE" id="PS51471">
    <property type="entry name" value="FE2OG_OXY"/>
    <property type="match status" value="1"/>
</dbReference>
<evidence type="ECO:0000313" key="4">
    <source>
        <dbReference type="EMBL" id="OJD33864.1"/>
    </source>
</evidence>
<dbReference type="Gene3D" id="2.60.120.330">
    <property type="entry name" value="B-lactam Antibiotic, Isopenicillin N Synthase, Chain"/>
    <property type="match status" value="1"/>
</dbReference>
<evidence type="ECO:0000256" key="2">
    <source>
        <dbReference type="RuleBase" id="RU003682"/>
    </source>
</evidence>
<dbReference type="InterPro" id="IPR027443">
    <property type="entry name" value="IPNS-like_sf"/>
</dbReference>
<dbReference type="SUPFAM" id="SSF51197">
    <property type="entry name" value="Clavaminate synthase-like"/>
    <property type="match status" value="1"/>
</dbReference>
<feature type="domain" description="Fe2OG dioxygenase" evidence="3">
    <location>
        <begin position="163"/>
        <end position="283"/>
    </location>
</feature>
<comment type="similarity">
    <text evidence="1 2">Belongs to the iron/ascorbate-dependent oxidoreductase family.</text>
</comment>
<evidence type="ECO:0000259" key="3">
    <source>
        <dbReference type="PROSITE" id="PS51471"/>
    </source>
</evidence>
<dbReference type="GO" id="GO:0046872">
    <property type="term" value="F:metal ion binding"/>
    <property type="evidence" value="ECO:0007669"/>
    <property type="project" value="UniProtKB-KW"/>
</dbReference>
<keyword evidence="5" id="KW-1185">Reference proteome</keyword>
<comment type="caution">
    <text evidence="4">The sequence shown here is derived from an EMBL/GenBank/DDBJ whole genome shotgun (WGS) entry which is preliminary data.</text>
</comment>
<gene>
    <name evidence="4" type="ORF">BKCO1_27000106</name>
</gene>
<dbReference type="GO" id="GO:0016491">
    <property type="term" value="F:oxidoreductase activity"/>
    <property type="evidence" value="ECO:0007669"/>
    <property type="project" value="UniProtKB-KW"/>
</dbReference>